<keyword evidence="1" id="KW-0812">Transmembrane</keyword>
<keyword evidence="1" id="KW-1133">Transmembrane helix</keyword>
<proteinExistence type="predicted"/>
<protein>
    <recommendedName>
        <fullName evidence="4">DUF485 domain-containing protein</fullName>
    </recommendedName>
</protein>
<feature type="transmembrane region" description="Helical" evidence="1">
    <location>
        <begin position="31"/>
        <end position="51"/>
    </location>
</feature>
<comment type="caution">
    <text evidence="2">The sequence shown here is derived from an EMBL/GenBank/DDBJ whole genome shotgun (WGS) entry which is preliminary data.</text>
</comment>
<keyword evidence="3" id="KW-1185">Reference proteome</keyword>
<gene>
    <name evidence="2" type="ORF">E9228_002622</name>
</gene>
<organism evidence="2 3">
    <name type="scientific">Curtobacterium salicis</name>
    <dbReference type="NCBI Taxonomy" id="1779862"/>
    <lineage>
        <taxon>Bacteria</taxon>
        <taxon>Bacillati</taxon>
        <taxon>Actinomycetota</taxon>
        <taxon>Actinomycetes</taxon>
        <taxon>Micrococcales</taxon>
        <taxon>Microbacteriaceae</taxon>
        <taxon>Curtobacterium</taxon>
    </lineage>
</organism>
<dbReference type="RefSeq" id="WP_208386163.1">
    <property type="nucleotide sequence ID" value="NZ_JAAOYO010000004.1"/>
</dbReference>
<reference evidence="2 3" key="1">
    <citation type="submission" date="2020-03" db="EMBL/GenBank/DDBJ databases">
        <title>Above-ground endophytic microbial communities from plants in different locations in the United States.</title>
        <authorList>
            <person name="Frank C."/>
        </authorList>
    </citation>
    <scope>NUCLEOTIDE SEQUENCE [LARGE SCALE GENOMIC DNA]</scope>
    <source>
        <strain evidence="2 3">WW7</strain>
    </source>
</reference>
<evidence type="ECO:0000313" key="2">
    <source>
        <dbReference type="EMBL" id="NII41964.1"/>
    </source>
</evidence>
<accession>A0ABX0TCQ2</accession>
<evidence type="ECO:0008006" key="4">
    <source>
        <dbReference type="Google" id="ProtNLM"/>
    </source>
</evidence>
<keyword evidence="1" id="KW-0472">Membrane</keyword>
<sequence length="112" mass="12080">MADTTTPSGSLTEDEKAALVRSTRRLDLRRILGGLFLLYGVITTIVGIVHWESDPKMTGGIHINLWVGLAMLAAGLLFFLWDRLAPVPAEDIVGQAEAEAHQRAAGEGRDLG</sequence>
<dbReference type="Proteomes" id="UP001318300">
    <property type="component" value="Unassembled WGS sequence"/>
</dbReference>
<evidence type="ECO:0000313" key="3">
    <source>
        <dbReference type="Proteomes" id="UP001318300"/>
    </source>
</evidence>
<name>A0ABX0TCQ2_9MICO</name>
<feature type="transmembrane region" description="Helical" evidence="1">
    <location>
        <begin position="63"/>
        <end position="81"/>
    </location>
</feature>
<evidence type="ECO:0000256" key="1">
    <source>
        <dbReference type="SAM" id="Phobius"/>
    </source>
</evidence>
<dbReference type="EMBL" id="JAAOYO010000004">
    <property type="protein sequence ID" value="NII41964.1"/>
    <property type="molecule type" value="Genomic_DNA"/>
</dbReference>